<evidence type="ECO:0000313" key="9">
    <source>
        <dbReference type="Proteomes" id="UP001182556"/>
    </source>
</evidence>
<dbReference type="Pfam" id="PF08531">
    <property type="entry name" value="Bac_rhamnosid_N"/>
    <property type="match status" value="1"/>
</dbReference>
<gene>
    <name evidence="8" type="ORF">DB88DRAFT_530836</name>
</gene>
<keyword evidence="9" id="KW-1185">Reference proteome</keyword>
<accession>A0AAD9CWF7</accession>
<dbReference type="PANTHER" id="PTHR33307">
    <property type="entry name" value="ALPHA-RHAMNOSIDASE (EUROFUNG)"/>
    <property type="match status" value="1"/>
</dbReference>
<name>A0AAD9CWF7_PAPLA</name>
<evidence type="ECO:0000259" key="7">
    <source>
        <dbReference type="Pfam" id="PF17390"/>
    </source>
</evidence>
<dbReference type="Pfam" id="PF17390">
    <property type="entry name" value="Bac_rhamnosid_C"/>
    <property type="match status" value="1"/>
</dbReference>
<feature type="non-terminal residue" evidence="8">
    <location>
        <position position="1"/>
    </location>
</feature>
<evidence type="ECO:0000256" key="2">
    <source>
        <dbReference type="ARBA" id="ARBA00012652"/>
    </source>
</evidence>
<dbReference type="Proteomes" id="UP001182556">
    <property type="component" value="Unassembled WGS sequence"/>
</dbReference>
<proteinExistence type="predicted"/>
<dbReference type="InterPro" id="IPR008928">
    <property type="entry name" value="6-hairpin_glycosidase_sf"/>
</dbReference>
<dbReference type="GO" id="GO:0030596">
    <property type="term" value="F:alpha-L-rhamnosidase activity"/>
    <property type="evidence" value="ECO:0007669"/>
    <property type="project" value="UniProtKB-EC"/>
</dbReference>
<dbReference type="Gene3D" id="2.60.120.260">
    <property type="entry name" value="Galactose-binding domain-like"/>
    <property type="match status" value="2"/>
</dbReference>
<dbReference type="Gene3D" id="2.60.420.10">
    <property type="entry name" value="Maltose phosphorylase, domain 3"/>
    <property type="match status" value="1"/>
</dbReference>
<evidence type="ECO:0000259" key="5">
    <source>
        <dbReference type="Pfam" id="PF08531"/>
    </source>
</evidence>
<evidence type="ECO:0000313" key="8">
    <source>
        <dbReference type="EMBL" id="KAK1923327.1"/>
    </source>
</evidence>
<feature type="domain" description="Alpha-L-rhamnosidase six-hairpin glycosidase" evidence="6">
    <location>
        <begin position="407"/>
        <end position="755"/>
    </location>
</feature>
<dbReference type="PANTHER" id="PTHR33307:SF6">
    <property type="entry name" value="ALPHA-RHAMNOSIDASE (EUROFUNG)-RELATED"/>
    <property type="match status" value="1"/>
</dbReference>
<dbReference type="Gene3D" id="2.60.40.10">
    <property type="entry name" value="Immunoglobulins"/>
    <property type="match status" value="1"/>
</dbReference>
<evidence type="ECO:0000259" key="6">
    <source>
        <dbReference type="Pfam" id="PF17389"/>
    </source>
</evidence>
<dbReference type="AlphaFoldDB" id="A0AAD9CWF7"/>
<dbReference type="Pfam" id="PF17389">
    <property type="entry name" value="Bac_rhamnosid6H"/>
    <property type="match status" value="1"/>
</dbReference>
<dbReference type="InterPro" id="IPR035396">
    <property type="entry name" value="Bac_rhamnosid6H"/>
</dbReference>
<comment type="caution">
    <text evidence="8">The sequence shown here is derived from an EMBL/GenBank/DDBJ whole genome shotgun (WGS) entry which is preliminary data.</text>
</comment>
<feature type="domain" description="Alpha-L-rhamnosidase C-terminal" evidence="7">
    <location>
        <begin position="757"/>
        <end position="831"/>
    </location>
</feature>
<dbReference type="EC" id="3.2.1.40" evidence="2"/>
<organism evidence="8 9">
    <name type="scientific">Papiliotrema laurentii</name>
    <name type="common">Cryptococcus laurentii</name>
    <dbReference type="NCBI Taxonomy" id="5418"/>
    <lineage>
        <taxon>Eukaryota</taxon>
        <taxon>Fungi</taxon>
        <taxon>Dikarya</taxon>
        <taxon>Basidiomycota</taxon>
        <taxon>Agaricomycotina</taxon>
        <taxon>Tremellomycetes</taxon>
        <taxon>Tremellales</taxon>
        <taxon>Rhynchogastremaceae</taxon>
        <taxon>Papiliotrema</taxon>
    </lineage>
</organism>
<keyword evidence="3" id="KW-0378">Hydrolase</keyword>
<dbReference type="InterPro" id="IPR016007">
    <property type="entry name" value="Alpha_rhamnosid"/>
</dbReference>
<sequence>SISRITVEHYHSPLGIQHSEPRLSWRFAGSVKNWTQQAYSLRLTPSNGTDVQEVTVQSAESVLVPWPFAPLASRQSVRVEVQSYGTSGDSTGWQSIDIETGLLQRDDWTAEVVSAPAQSPNEAKRPFRLISRFTARNGRRARVYVTAQGVHELYLNGHRVGDEVLAPGWTQYNHRLVYRTHDVTDLVRDGENWIGAWVGEGWWAGRLGFGGGKRDIWGPDLGLLAQVEVDGEVVARTDASWKWTYGSLIESSIYDGEFVDMEISDDWTVDESWAAVRTLGFTSVVPVATQAPPVREVLRISSVDLITTPKGYTVVDFGQNFAGYVEVLGQPPAGGQLELIHFEVLEHNEVNLRPLRTAKCRDVIRNPQRGYKPKFTFHGFSRYVQVIGWPGLVKEDLQGVVVSTDMERTGQFTCSHPLLNRLHENVVYSTIANCVSLPTDCPQRDERLGWTGDVQVFAPTLNFLFDATGMLSGWLEDLAYEQSLAKGIVPIVVPSVDDHFNLPSAVWGDVVVLLPWVLYSTTGDTRVLSQFYRPMRDWLDRGVKRDPVTGLWDPNDMQFGDWLAPQVEGSNGTTDPHLVADAYLVHVTRTIARIAGLLHHQEDQERYECDAERLLLAFQSTYITARHRTVSDTQAAIALILHFDLIHPDHPEQRNVLVERLEKLVVKCLWQVATGFAGTPIILHVLAEHDMLHHAYRMLQAKDSPSWLAPVLLGATTVWERWDSMLQDGSINPDDMVSFNHYALGEVASFLHRVVGGLSAVEPGWKRVSVRPRPGGTVTAARVDYISPYGKVSCDWAVEDGQLSVEVEIPPNCSAVVDLVGEQIEVGSGQHRWSVPYHPDARFPPTASRPHFLPPITNTFVP</sequence>
<dbReference type="InterPro" id="IPR035398">
    <property type="entry name" value="Bac_rhamnosid_C"/>
</dbReference>
<dbReference type="InterPro" id="IPR013783">
    <property type="entry name" value="Ig-like_fold"/>
</dbReference>
<dbReference type="InterPro" id="IPR013737">
    <property type="entry name" value="Bac_rhamnosid_N"/>
</dbReference>
<feature type="domain" description="Bacterial alpha-L-rhamnosidase N-terminal" evidence="5">
    <location>
        <begin position="139"/>
        <end position="296"/>
    </location>
</feature>
<dbReference type="Pfam" id="PF05592">
    <property type="entry name" value="Bac_rhamnosid"/>
    <property type="match status" value="1"/>
</dbReference>
<evidence type="ECO:0000256" key="1">
    <source>
        <dbReference type="ARBA" id="ARBA00001445"/>
    </source>
</evidence>
<reference evidence="8" key="1">
    <citation type="submission" date="2023-02" db="EMBL/GenBank/DDBJ databases">
        <title>Identification and recombinant expression of a fungal hydrolase from Papiliotrema laurentii that hydrolyzes apple cutin and clears colloidal polyester polyurethane.</title>
        <authorList>
            <consortium name="DOE Joint Genome Institute"/>
            <person name="Roman V.A."/>
            <person name="Bojanowski C."/>
            <person name="Crable B.R."/>
            <person name="Wagner D.N."/>
            <person name="Hung C.S."/>
            <person name="Nadeau L.J."/>
            <person name="Schratz L."/>
            <person name="Haridas S."/>
            <person name="Pangilinan J."/>
            <person name="Lipzen A."/>
            <person name="Na H."/>
            <person name="Yan M."/>
            <person name="Ng V."/>
            <person name="Grigoriev I.V."/>
            <person name="Spatafora J.W."/>
            <person name="Barlow D."/>
            <person name="Biffinger J."/>
            <person name="Kelley-Loughnane N."/>
            <person name="Varaljay V.A."/>
            <person name="Crookes-Goodson W.J."/>
        </authorList>
    </citation>
    <scope>NUCLEOTIDE SEQUENCE</scope>
    <source>
        <strain evidence="8">5307AH</strain>
    </source>
</reference>
<dbReference type="InterPro" id="IPR008902">
    <property type="entry name" value="Rhamnosid_concanavalin"/>
</dbReference>
<evidence type="ECO:0000256" key="3">
    <source>
        <dbReference type="ARBA" id="ARBA00022801"/>
    </source>
</evidence>
<dbReference type="InterPro" id="IPR012341">
    <property type="entry name" value="6hp_glycosidase-like_sf"/>
</dbReference>
<dbReference type="EMBL" id="JAODAN010000007">
    <property type="protein sequence ID" value="KAK1923327.1"/>
    <property type="molecule type" value="Genomic_DNA"/>
</dbReference>
<dbReference type="SUPFAM" id="SSF48208">
    <property type="entry name" value="Six-hairpin glycosidases"/>
    <property type="match status" value="1"/>
</dbReference>
<comment type="catalytic activity">
    <reaction evidence="1">
        <text>Hydrolysis of terminal non-reducing alpha-L-rhamnose residues in alpha-L-rhamnosides.</text>
        <dbReference type="EC" id="3.2.1.40"/>
    </reaction>
</comment>
<dbReference type="GO" id="GO:0005975">
    <property type="term" value="P:carbohydrate metabolic process"/>
    <property type="evidence" value="ECO:0007669"/>
    <property type="project" value="InterPro"/>
</dbReference>
<dbReference type="Gene3D" id="1.50.10.10">
    <property type="match status" value="1"/>
</dbReference>
<protein>
    <recommendedName>
        <fullName evidence="2">alpha-L-rhamnosidase</fullName>
        <ecNumber evidence="2">3.2.1.40</ecNumber>
    </recommendedName>
</protein>
<dbReference type="Pfam" id="PF25788">
    <property type="entry name" value="Ig_Rha78A_N"/>
    <property type="match status" value="1"/>
</dbReference>
<feature type="domain" description="Alpha-L-rhamnosidase concanavalin-like" evidence="4">
    <location>
        <begin position="307"/>
        <end position="402"/>
    </location>
</feature>
<evidence type="ECO:0000259" key="4">
    <source>
        <dbReference type="Pfam" id="PF05592"/>
    </source>
</evidence>
<dbReference type="PIRSF" id="PIRSF010631">
    <property type="entry name" value="A-rhamnsds"/>
    <property type="match status" value="1"/>
</dbReference>